<dbReference type="EMBL" id="JACSPQ010000002">
    <property type="protein sequence ID" value="MBD8001775.1"/>
    <property type="molecule type" value="Genomic_DNA"/>
</dbReference>
<dbReference type="RefSeq" id="WP_178255610.1">
    <property type="nucleotide sequence ID" value="NZ_JACSPQ010000002.1"/>
</dbReference>
<accession>A0ABR8VAM5</accession>
<gene>
    <name evidence="2" type="ORF">H9626_06010</name>
</gene>
<dbReference type="InterPro" id="IPR016181">
    <property type="entry name" value="Acyl_CoA_acyltransferase"/>
</dbReference>
<evidence type="ECO:0000313" key="2">
    <source>
        <dbReference type="EMBL" id="MBD8001775.1"/>
    </source>
</evidence>
<proteinExistence type="predicted"/>
<protein>
    <submittedName>
        <fullName evidence="2">GNAT family N-acetyltransferase</fullName>
    </submittedName>
</protein>
<dbReference type="Gene3D" id="3.40.630.30">
    <property type="match status" value="1"/>
</dbReference>
<name>A0ABR8VAM5_9BACT</name>
<evidence type="ECO:0000313" key="3">
    <source>
        <dbReference type="Proteomes" id="UP000616346"/>
    </source>
</evidence>
<reference evidence="2 3" key="1">
    <citation type="submission" date="2020-08" db="EMBL/GenBank/DDBJ databases">
        <title>A Genomic Blueprint of the Chicken Gut Microbiome.</title>
        <authorList>
            <person name="Gilroy R."/>
            <person name="Ravi A."/>
            <person name="Getino M."/>
            <person name="Pursley I."/>
            <person name="Horton D.L."/>
            <person name="Alikhan N.-F."/>
            <person name="Baker D."/>
            <person name="Gharbi K."/>
            <person name="Hall N."/>
            <person name="Watson M."/>
            <person name="Adriaenssens E.M."/>
            <person name="Foster-Nyarko E."/>
            <person name="Jarju S."/>
            <person name="Secka A."/>
            <person name="Antonio M."/>
            <person name="Oren A."/>
            <person name="Chaudhuri R."/>
            <person name="La Ragione R.M."/>
            <person name="Hildebrand F."/>
            <person name="Pallen M.J."/>
        </authorList>
    </citation>
    <scope>NUCLEOTIDE SEQUENCE [LARGE SCALE GENOMIC DNA]</scope>
    <source>
        <strain evidence="2 3">Sa1YUN3</strain>
    </source>
</reference>
<feature type="domain" description="N-acetyltransferase" evidence="1">
    <location>
        <begin position="49"/>
        <end position="109"/>
    </location>
</feature>
<sequence length="189" mass="21123">MDTTKQIDVMVADASHEVYVDTILNTIREAAKVRGTGIAERTHEYVATKMKEGKAIIALCGDEFAGFTYIESWGNKQYVATSGLIVHPKYRGCGLAKRIKHASFTLARLRWPKAKIFSLTSGAAVMKMNTELGYVPVTFNELTDDDAFWKGCEGCINHEILMAKNRKFCICTAMLYDPALHTDDKITNF</sequence>
<keyword evidence="3" id="KW-1185">Reference proteome</keyword>
<comment type="caution">
    <text evidence="2">The sequence shown here is derived from an EMBL/GenBank/DDBJ whole genome shotgun (WGS) entry which is preliminary data.</text>
</comment>
<organism evidence="2 3">
    <name type="scientific">Phocaeicola faecium</name>
    <dbReference type="NCBI Taxonomy" id="2762213"/>
    <lineage>
        <taxon>Bacteria</taxon>
        <taxon>Pseudomonadati</taxon>
        <taxon>Bacteroidota</taxon>
        <taxon>Bacteroidia</taxon>
        <taxon>Bacteroidales</taxon>
        <taxon>Bacteroidaceae</taxon>
        <taxon>Phocaeicola</taxon>
    </lineage>
</organism>
<dbReference type="SUPFAM" id="SSF55729">
    <property type="entry name" value="Acyl-CoA N-acyltransferases (Nat)"/>
    <property type="match status" value="1"/>
</dbReference>
<evidence type="ECO:0000259" key="1">
    <source>
        <dbReference type="Pfam" id="PF00583"/>
    </source>
</evidence>
<dbReference type="InterPro" id="IPR000182">
    <property type="entry name" value="GNAT_dom"/>
</dbReference>
<dbReference type="Pfam" id="PF00583">
    <property type="entry name" value="Acetyltransf_1"/>
    <property type="match status" value="1"/>
</dbReference>
<dbReference type="Proteomes" id="UP000616346">
    <property type="component" value="Unassembled WGS sequence"/>
</dbReference>
<dbReference type="CDD" id="cd04301">
    <property type="entry name" value="NAT_SF"/>
    <property type="match status" value="1"/>
</dbReference>